<dbReference type="SUPFAM" id="SSF46785">
    <property type="entry name" value="Winged helix' DNA-binding domain"/>
    <property type="match status" value="1"/>
</dbReference>
<reference evidence="1 2" key="1">
    <citation type="submission" date="2020-08" db="EMBL/GenBank/DDBJ databases">
        <title>Bridging the membrane lipid divide: bacteria of the FCB group superphylum have the potential to synthesize archaeal ether lipids.</title>
        <authorList>
            <person name="Villanueva L."/>
            <person name="Von Meijenfeldt F.A.B."/>
            <person name="Westbye A.B."/>
            <person name="Yadav S."/>
            <person name="Hopmans E.C."/>
            <person name="Dutilh B.E."/>
            <person name="Sinninghe Damste J.S."/>
        </authorList>
    </citation>
    <scope>NUCLEOTIDE SEQUENCE [LARGE SCALE GENOMIC DNA]</scope>
    <source>
        <strain evidence="1">NIOZ-UU17</strain>
    </source>
</reference>
<dbReference type="InterPro" id="IPR036388">
    <property type="entry name" value="WH-like_DNA-bd_sf"/>
</dbReference>
<dbReference type="Pfam" id="PF13412">
    <property type="entry name" value="HTH_24"/>
    <property type="match status" value="1"/>
</dbReference>
<dbReference type="Gene3D" id="3.40.50.720">
    <property type="entry name" value="NAD(P)-binding Rossmann-like Domain"/>
    <property type="match status" value="1"/>
</dbReference>
<protein>
    <submittedName>
        <fullName evidence="1">Winged helix-turn-helix transcriptional regulator</fullName>
    </submittedName>
</protein>
<sequence length="193" mass="22040">MDNQDLRTLKILEEIDKGNAPSQRELAKELNVSLGLVNSFVKRMVQKGYFKITNIPKNRIKYILTPKGASEKTRLTYKYIQYSYQFYRESRKKLSNLFNDLESQGIRRIVLYGANDFSEIAYLSIQETPIEMVAVADDEKIGEKFLGNRVIGSSMLDSLSFDRILISSLNSNDAVVDKISEKGISLEKLVVIE</sequence>
<dbReference type="Proteomes" id="UP000605201">
    <property type="component" value="Unassembled WGS sequence"/>
</dbReference>
<evidence type="ECO:0000313" key="2">
    <source>
        <dbReference type="Proteomes" id="UP000605201"/>
    </source>
</evidence>
<dbReference type="InterPro" id="IPR036390">
    <property type="entry name" value="WH_DNA-bd_sf"/>
</dbReference>
<dbReference type="EMBL" id="JACNIG010000047">
    <property type="protein sequence ID" value="MBC8430493.1"/>
    <property type="molecule type" value="Genomic_DNA"/>
</dbReference>
<dbReference type="Gene3D" id="1.10.10.10">
    <property type="entry name" value="Winged helix-like DNA-binding domain superfamily/Winged helix DNA-binding domain"/>
    <property type="match status" value="1"/>
</dbReference>
<comment type="caution">
    <text evidence="1">The sequence shown here is derived from an EMBL/GenBank/DDBJ whole genome shotgun (WGS) entry which is preliminary data.</text>
</comment>
<name>A0A8J6TNZ8_9BACT</name>
<gene>
    <name evidence="1" type="ORF">H8D96_01095</name>
</gene>
<proteinExistence type="predicted"/>
<dbReference type="AlphaFoldDB" id="A0A8J6TNZ8"/>
<organism evidence="1 2">
    <name type="scientific">Candidatus Desulfatibia vada</name>
    <dbReference type="NCBI Taxonomy" id="2841696"/>
    <lineage>
        <taxon>Bacteria</taxon>
        <taxon>Pseudomonadati</taxon>
        <taxon>Thermodesulfobacteriota</taxon>
        <taxon>Desulfobacteria</taxon>
        <taxon>Desulfobacterales</taxon>
        <taxon>Desulfobacterales incertae sedis</taxon>
        <taxon>Candidatus Desulfatibia</taxon>
    </lineage>
</organism>
<accession>A0A8J6TNZ8</accession>
<evidence type="ECO:0000313" key="1">
    <source>
        <dbReference type="EMBL" id="MBC8430493.1"/>
    </source>
</evidence>